<sequence length="69" mass="7636">MWMTSMIATPATRRTAEMTVLGGVAILCLQSMQRSSPVRLACLSPWNNGVQSVVLLLPFICFGYMEISR</sequence>
<organism evidence="1">
    <name type="scientific">Arundo donax</name>
    <name type="common">Giant reed</name>
    <name type="synonym">Donax arundinaceus</name>
    <dbReference type="NCBI Taxonomy" id="35708"/>
    <lineage>
        <taxon>Eukaryota</taxon>
        <taxon>Viridiplantae</taxon>
        <taxon>Streptophyta</taxon>
        <taxon>Embryophyta</taxon>
        <taxon>Tracheophyta</taxon>
        <taxon>Spermatophyta</taxon>
        <taxon>Magnoliopsida</taxon>
        <taxon>Liliopsida</taxon>
        <taxon>Poales</taxon>
        <taxon>Poaceae</taxon>
        <taxon>PACMAD clade</taxon>
        <taxon>Arundinoideae</taxon>
        <taxon>Arundineae</taxon>
        <taxon>Arundo</taxon>
    </lineage>
</organism>
<reference evidence="1" key="1">
    <citation type="submission" date="2014-09" db="EMBL/GenBank/DDBJ databases">
        <authorList>
            <person name="Magalhaes I.L.F."/>
            <person name="Oliveira U."/>
            <person name="Santos F.R."/>
            <person name="Vidigal T.H.D.A."/>
            <person name="Brescovit A.D."/>
            <person name="Santos A.J."/>
        </authorList>
    </citation>
    <scope>NUCLEOTIDE SEQUENCE</scope>
    <source>
        <tissue evidence="1">Shoot tissue taken approximately 20 cm above the soil surface</tissue>
    </source>
</reference>
<dbReference type="AlphaFoldDB" id="A0A0A8ZTJ7"/>
<accession>A0A0A8ZTJ7</accession>
<proteinExistence type="predicted"/>
<name>A0A0A8ZTJ7_ARUDO</name>
<reference evidence="1" key="2">
    <citation type="journal article" date="2015" name="Data Brief">
        <title>Shoot transcriptome of the giant reed, Arundo donax.</title>
        <authorList>
            <person name="Barrero R.A."/>
            <person name="Guerrero F.D."/>
            <person name="Moolhuijzen P."/>
            <person name="Goolsby J.A."/>
            <person name="Tidwell J."/>
            <person name="Bellgard S.E."/>
            <person name="Bellgard M.I."/>
        </authorList>
    </citation>
    <scope>NUCLEOTIDE SEQUENCE</scope>
    <source>
        <tissue evidence="1">Shoot tissue taken approximately 20 cm above the soil surface</tissue>
    </source>
</reference>
<evidence type="ECO:0000313" key="1">
    <source>
        <dbReference type="EMBL" id="JAD42096.1"/>
    </source>
</evidence>
<dbReference type="EMBL" id="GBRH01255799">
    <property type="protein sequence ID" value="JAD42096.1"/>
    <property type="molecule type" value="Transcribed_RNA"/>
</dbReference>
<protein>
    <submittedName>
        <fullName evidence="1">Uncharacterized protein</fullName>
    </submittedName>
</protein>